<dbReference type="InterPro" id="IPR000866">
    <property type="entry name" value="AhpC/TSA"/>
</dbReference>
<dbReference type="Pfam" id="PF00578">
    <property type="entry name" value="AhpC-TSA"/>
    <property type="match status" value="1"/>
</dbReference>
<dbReference type="AlphaFoldDB" id="A0A918N1Y4"/>
<dbReference type="CDD" id="cd02966">
    <property type="entry name" value="TlpA_like_family"/>
    <property type="match status" value="1"/>
</dbReference>
<dbReference type="PANTHER" id="PTHR42852:SF6">
    <property type="entry name" value="THIOL:DISULFIDE INTERCHANGE PROTEIN DSBE"/>
    <property type="match status" value="1"/>
</dbReference>
<keyword evidence="7" id="KW-1185">Reference proteome</keyword>
<keyword evidence="2" id="KW-0201">Cytochrome c-type biogenesis</keyword>
<dbReference type="GO" id="GO:0016209">
    <property type="term" value="F:antioxidant activity"/>
    <property type="evidence" value="ECO:0007669"/>
    <property type="project" value="InterPro"/>
</dbReference>
<comment type="subcellular location">
    <subcellularLocation>
        <location evidence="1">Cell envelope</location>
    </subcellularLocation>
</comment>
<dbReference type="GO" id="GO:0017004">
    <property type="term" value="P:cytochrome complex assembly"/>
    <property type="evidence" value="ECO:0007669"/>
    <property type="project" value="UniProtKB-KW"/>
</dbReference>
<evidence type="ECO:0000313" key="6">
    <source>
        <dbReference type="EMBL" id="GGW95909.1"/>
    </source>
</evidence>
<dbReference type="Gene3D" id="3.40.30.10">
    <property type="entry name" value="Glutaredoxin"/>
    <property type="match status" value="1"/>
</dbReference>
<dbReference type="PROSITE" id="PS51352">
    <property type="entry name" value="THIOREDOXIN_2"/>
    <property type="match status" value="1"/>
</dbReference>
<organism evidence="6 7">
    <name type="scientific">Alteromonas halophila</name>
    <dbReference type="NCBI Taxonomy" id="516698"/>
    <lineage>
        <taxon>Bacteria</taxon>
        <taxon>Pseudomonadati</taxon>
        <taxon>Pseudomonadota</taxon>
        <taxon>Gammaproteobacteria</taxon>
        <taxon>Alteromonadales</taxon>
        <taxon>Alteromonadaceae</taxon>
        <taxon>Alteromonas/Salinimonas group</taxon>
        <taxon>Alteromonas</taxon>
    </lineage>
</organism>
<feature type="domain" description="Thioredoxin" evidence="5">
    <location>
        <begin position="6"/>
        <end position="142"/>
    </location>
</feature>
<sequence length="145" mass="16385">MVVGVLTYQQTQPDFETLSGESYRWEEFKGQWLVVNYFAEWCAPCLREMPELNALAADMPENSRVFTLNYDLKGREALRKMASDYNIEVAMIVAEKNTPLPVPRPSYLPATYIVGPDGDIRKTMMGEVTEAGIRDALGKLQSQSL</sequence>
<reference evidence="6" key="1">
    <citation type="journal article" date="2014" name="Int. J. Syst. Evol. Microbiol.">
        <title>Complete genome sequence of Corynebacterium casei LMG S-19264T (=DSM 44701T), isolated from a smear-ripened cheese.</title>
        <authorList>
            <consortium name="US DOE Joint Genome Institute (JGI-PGF)"/>
            <person name="Walter F."/>
            <person name="Albersmeier A."/>
            <person name="Kalinowski J."/>
            <person name="Ruckert C."/>
        </authorList>
    </citation>
    <scope>NUCLEOTIDE SEQUENCE</scope>
    <source>
        <strain evidence="6">KCTC 22164</strain>
    </source>
</reference>
<dbReference type="InterPro" id="IPR017937">
    <property type="entry name" value="Thioredoxin_CS"/>
</dbReference>
<evidence type="ECO:0000313" key="7">
    <source>
        <dbReference type="Proteomes" id="UP000631300"/>
    </source>
</evidence>
<evidence type="ECO:0000256" key="2">
    <source>
        <dbReference type="ARBA" id="ARBA00022748"/>
    </source>
</evidence>
<evidence type="ECO:0000256" key="1">
    <source>
        <dbReference type="ARBA" id="ARBA00004196"/>
    </source>
</evidence>
<dbReference type="EMBL" id="BMXP01000012">
    <property type="protein sequence ID" value="GGW95909.1"/>
    <property type="molecule type" value="Genomic_DNA"/>
</dbReference>
<protein>
    <submittedName>
        <fullName evidence="6">Thioredoxin</fullName>
    </submittedName>
</protein>
<evidence type="ECO:0000256" key="4">
    <source>
        <dbReference type="ARBA" id="ARBA00023284"/>
    </source>
</evidence>
<dbReference type="GO" id="GO:0030313">
    <property type="term" value="C:cell envelope"/>
    <property type="evidence" value="ECO:0007669"/>
    <property type="project" value="UniProtKB-SubCell"/>
</dbReference>
<dbReference type="SUPFAM" id="SSF52833">
    <property type="entry name" value="Thioredoxin-like"/>
    <property type="match status" value="1"/>
</dbReference>
<comment type="caution">
    <text evidence="6">The sequence shown here is derived from an EMBL/GenBank/DDBJ whole genome shotgun (WGS) entry which is preliminary data.</text>
</comment>
<dbReference type="InterPro" id="IPR013766">
    <property type="entry name" value="Thioredoxin_domain"/>
</dbReference>
<gene>
    <name evidence="6" type="ORF">GCM10007391_32620</name>
</gene>
<reference evidence="6" key="2">
    <citation type="submission" date="2020-09" db="EMBL/GenBank/DDBJ databases">
        <authorList>
            <person name="Sun Q."/>
            <person name="Kim S."/>
        </authorList>
    </citation>
    <scope>NUCLEOTIDE SEQUENCE</scope>
    <source>
        <strain evidence="6">KCTC 22164</strain>
    </source>
</reference>
<proteinExistence type="predicted"/>
<dbReference type="PANTHER" id="PTHR42852">
    <property type="entry name" value="THIOL:DISULFIDE INTERCHANGE PROTEIN DSBE"/>
    <property type="match status" value="1"/>
</dbReference>
<dbReference type="Proteomes" id="UP000631300">
    <property type="component" value="Unassembled WGS sequence"/>
</dbReference>
<accession>A0A918N1Y4</accession>
<dbReference type="InterPro" id="IPR036249">
    <property type="entry name" value="Thioredoxin-like_sf"/>
</dbReference>
<dbReference type="PROSITE" id="PS00194">
    <property type="entry name" value="THIOREDOXIN_1"/>
    <property type="match status" value="1"/>
</dbReference>
<keyword evidence="3" id="KW-1015">Disulfide bond</keyword>
<dbReference type="InterPro" id="IPR050553">
    <property type="entry name" value="Thioredoxin_ResA/DsbE_sf"/>
</dbReference>
<evidence type="ECO:0000259" key="5">
    <source>
        <dbReference type="PROSITE" id="PS51352"/>
    </source>
</evidence>
<keyword evidence="4" id="KW-0676">Redox-active center</keyword>
<evidence type="ECO:0000256" key="3">
    <source>
        <dbReference type="ARBA" id="ARBA00023157"/>
    </source>
</evidence>
<dbReference type="GO" id="GO:0015036">
    <property type="term" value="F:disulfide oxidoreductase activity"/>
    <property type="evidence" value="ECO:0007669"/>
    <property type="project" value="UniProtKB-ARBA"/>
</dbReference>
<name>A0A918N1Y4_9ALTE</name>